<name>A0A2P6S202_ROSCH</name>
<dbReference type="InterPro" id="IPR005804">
    <property type="entry name" value="FA_desaturase_dom"/>
</dbReference>
<dbReference type="InterPro" id="IPR015876">
    <property type="entry name" value="Acyl-CoA_DS"/>
</dbReference>
<dbReference type="Proteomes" id="UP000238479">
    <property type="component" value="Chromosome 2"/>
</dbReference>
<dbReference type="EMBL" id="PDCK01000040">
    <property type="protein sequence ID" value="PRQ52695.1"/>
    <property type="molecule type" value="Genomic_DNA"/>
</dbReference>
<comment type="subcellular location">
    <subcellularLocation>
        <location evidence="1">Membrane</location>
        <topology evidence="1">Multi-pass membrane protein</topology>
    </subcellularLocation>
</comment>
<keyword evidence="8 13" id="KW-0560">Oxidoreductase</keyword>
<organism evidence="16 17">
    <name type="scientific">Rosa chinensis</name>
    <name type="common">China rose</name>
    <dbReference type="NCBI Taxonomy" id="74649"/>
    <lineage>
        <taxon>Eukaryota</taxon>
        <taxon>Viridiplantae</taxon>
        <taxon>Streptophyta</taxon>
        <taxon>Embryophyta</taxon>
        <taxon>Tracheophyta</taxon>
        <taxon>Spermatophyta</taxon>
        <taxon>Magnoliopsida</taxon>
        <taxon>eudicotyledons</taxon>
        <taxon>Gunneridae</taxon>
        <taxon>Pentapetalae</taxon>
        <taxon>rosids</taxon>
        <taxon>fabids</taxon>
        <taxon>Rosales</taxon>
        <taxon>Rosaceae</taxon>
        <taxon>Rosoideae</taxon>
        <taxon>Rosoideae incertae sedis</taxon>
        <taxon>Rosa</taxon>
    </lineage>
</organism>
<keyword evidence="11 14" id="KW-0472">Membrane</keyword>
<dbReference type="GO" id="GO:0016717">
    <property type="term" value="F:oxidoreductase activity, acting on paired donors, with oxidation of a pair of donors resulting in the reduction of molecular oxygen to two molecules of water"/>
    <property type="evidence" value="ECO:0007669"/>
    <property type="project" value="InterPro"/>
</dbReference>
<evidence type="ECO:0000256" key="4">
    <source>
        <dbReference type="ARBA" id="ARBA00022516"/>
    </source>
</evidence>
<keyword evidence="4 13" id="KW-0444">Lipid biosynthesis</keyword>
<feature type="transmembrane region" description="Helical" evidence="14">
    <location>
        <begin position="12"/>
        <end position="30"/>
    </location>
</feature>
<keyword evidence="9" id="KW-0408">Iron</keyword>
<comment type="cofactor">
    <cofactor evidence="13">
        <name>Fe(2+)</name>
        <dbReference type="ChEBI" id="CHEBI:29033"/>
    </cofactor>
</comment>
<sequence length="282" mass="32678">MEEKMEASTTKFLVLATHCLALLGPFYFNWSAFCLAVALYFVTGVGITLSFHRNLAHRSFKLPRWLEYSFAYCAVLSLQGSPIEWVSTHRIHHQFTDTWDDPHSPIKGFWYSHIGWLVDYHSRFGTPDTLEFKNVGDLKKQWYYRFIHCTYPYHSVALGILLYAGGGLPFLVWGMGVRTVFLLHITFSINSICHIWGKQVWNTGDLSRNNWLLGLLAHGEGWHNNHHAFEYSARQGLEWWEIDTTWYVISFLEAIGLATDVKLPNEAHKKRKAFCKNSSTIQ</sequence>
<dbReference type="PANTHER" id="PTHR11351:SF31">
    <property type="entry name" value="DESATURASE 1, ISOFORM A-RELATED"/>
    <property type="match status" value="1"/>
</dbReference>
<evidence type="ECO:0000256" key="1">
    <source>
        <dbReference type="ARBA" id="ARBA00004141"/>
    </source>
</evidence>
<comment type="pathway">
    <text evidence="2">Lipid metabolism.</text>
</comment>
<keyword evidence="10" id="KW-0443">Lipid metabolism</keyword>
<evidence type="ECO:0000256" key="14">
    <source>
        <dbReference type="SAM" id="Phobius"/>
    </source>
</evidence>
<evidence type="ECO:0000256" key="7">
    <source>
        <dbReference type="ARBA" id="ARBA00022989"/>
    </source>
</evidence>
<keyword evidence="12 13" id="KW-0275">Fatty acid biosynthesis</keyword>
<comment type="similarity">
    <text evidence="3 13">Belongs to the fatty acid desaturase type 1 family.</text>
</comment>
<protein>
    <submittedName>
        <fullName evidence="16">Putative acyl-CoA desaturase</fullName>
    </submittedName>
</protein>
<evidence type="ECO:0000256" key="11">
    <source>
        <dbReference type="ARBA" id="ARBA00023136"/>
    </source>
</evidence>
<evidence type="ECO:0000256" key="3">
    <source>
        <dbReference type="ARBA" id="ARBA00009295"/>
    </source>
</evidence>
<dbReference type="Pfam" id="PF00487">
    <property type="entry name" value="FA_desaturase"/>
    <property type="match status" value="1"/>
</dbReference>
<keyword evidence="5 13" id="KW-0812">Transmembrane</keyword>
<reference evidence="16 17" key="1">
    <citation type="journal article" date="2018" name="Nat. Genet.">
        <title>The Rosa genome provides new insights in the design of modern roses.</title>
        <authorList>
            <person name="Bendahmane M."/>
        </authorList>
    </citation>
    <scope>NUCLEOTIDE SEQUENCE [LARGE SCALE GENOMIC DNA]</scope>
    <source>
        <strain evidence="17">cv. Old Blush</strain>
    </source>
</reference>
<accession>A0A2P6S202</accession>
<keyword evidence="17" id="KW-1185">Reference proteome</keyword>
<proteinExistence type="inferred from homology"/>
<evidence type="ECO:0000313" key="16">
    <source>
        <dbReference type="EMBL" id="PRQ52695.1"/>
    </source>
</evidence>
<dbReference type="GO" id="GO:0042761">
    <property type="term" value="P:very long-chain fatty acid biosynthetic process"/>
    <property type="evidence" value="ECO:0007669"/>
    <property type="project" value="TreeGrafter"/>
</dbReference>
<evidence type="ECO:0000256" key="9">
    <source>
        <dbReference type="ARBA" id="ARBA00023004"/>
    </source>
</evidence>
<dbReference type="OrthoDB" id="10260134at2759"/>
<evidence type="ECO:0000256" key="13">
    <source>
        <dbReference type="RuleBase" id="RU000581"/>
    </source>
</evidence>
<dbReference type="PRINTS" id="PR00075">
    <property type="entry name" value="FACDDSATRASE"/>
</dbReference>
<dbReference type="AlphaFoldDB" id="A0A2P6S202"/>
<dbReference type="CDD" id="cd03505">
    <property type="entry name" value="Delta9-FADS-like"/>
    <property type="match status" value="1"/>
</dbReference>
<evidence type="ECO:0000256" key="8">
    <source>
        <dbReference type="ARBA" id="ARBA00023002"/>
    </source>
</evidence>
<feature type="domain" description="Fatty acid desaturase" evidence="15">
    <location>
        <begin position="29"/>
        <end position="246"/>
    </location>
</feature>
<evidence type="ECO:0000256" key="6">
    <source>
        <dbReference type="ARBA" id="ARBA00022832"/>
    </source>
</evidence>
<keyword evidence="7 14" id="KW-1133">Transmembrane helix</keyword>
<gene>
    <name evidence="16" type="ORF">RchiOBHm_Chr2g0158251</name>
</gene>
<comment type="caution">
    <text evidence="16">The sequence shown here is derived from an EMBL/GenBank/DDBJ whole genome shotgun (WGS) entry which is preliminary data.</text>
</comment>
<dbReference type="GO" id="GO:0005789">
    <property type="term" value="C:endoplasmic reticulum membrane"/>
    <property type="evidence" value="ECO:0007669"/>
    <property type="project" value="TreeGrafter"/>
</dbReference>
<evidence type="ECO:0000256" key="12">
    <source>
        <dbReference type="ARBA" id="ARBA00023160"/>
    </source>
</evidence>
<evidence type="ECO:0000256" key="5">
    <source>
        <dbReference type="ARBA" id="ARBA00022692"/>
    </source>
</evidence>
<evidence type="ECO:0000256" key="10">
    <source>
        <dbReference type="ARBA" id="ARBA00023098"/>
    </source>
</evidence>
<dbReference type="PANTHER" id="PTHR11351">
    <property type="entry name" value="ACYL-COA DESATURASE"/>
    <property type="match status" value="1"/>
</dbReference>
<evidence type="ECO:0000256" key="2">
    <source>
        <dbReference type="ARBA" id="ARBA00005189"/>
    </source>
</evidence>
<dbReference type="Gramene" id="PRQ52695">
    <property type="protein sequence ID" value="PRQ52695"/>
    <property type="gene ID" value="RchiOBHm_Chr2g0158251"/>
</dbReference>
<evidence type="ECO:0000259" key="15">
    <source>
        <dbReference type="Pfam" id="PF00487"/>
    </source>
</evidence>
<comment type="domain">
    <text evidence="13">The histidine box domains are involved in binding the catalytic metal ions.</text>
</comment>
<evidence type="ECO:0000313" key="17">
    <source>
        <dbReference type="Proteomes" id="UP000238479"/>
    </source>
</evidence>
<keyword evidence="6" id="KW-0276">Fatty acid metabolism</keyword>
<feature type="transmembrane region" description="Helical" evidence="14">
    <location>
        <begin position="36"/>
        <end position="56"/>
    </location>
</feature>